<dbReference type="RefSeq" id="WP_158362799.1">
    <property type="nucleotide sequence ID" value="NZ_JAOQKC010000006.1"/>
</dbReference>
<feature type="transmembrane region" description="Helical" evidence="1">
    <location>
        <begin position="360"/>
        <end position="381"/>
    </location>
</feature>
<feature type="transmembrane region" description="Helical" evidence="1">
    <location>
        <begin position="57"/>
        <end position="74"/>
    </location>
</feature>
<sequence>MRENRKRTGAAAAASVLLAFIFGLAVYQTMGFVYAIADDVIMRDIASGAFTGMPDGHLIFVQYALGWLISRLYLINRSVDWYGFFMAGALFLSLAAILYRGLAAEKSLRWKCVYSVGAMGVTLTALVAHAAQFEWTISAASLGAAALYLYVSAGRGKTTVADGVWIWLLLILTYGIRSDVFFMVLPGFGLAFLWKTFRKNENVKKWEINRRELALPILVFSGIGLLFLTEKLAYRGADWAEFQRFQNARSEVYDYAGVPTYEGNPEFFEERNISSEEVRALRHYALYLVDGMDAGLMESLSAEAQRQAGAEPGMMAKVKAAVKLAAEQFLSPEYFTASLSAVIFLALAALLLWKREKRLFLPVLLYLCAHGLLWLALGYVGRLPERVAFSLHLVMLGACGGLFTCFCEKEEDRCAWLRPAVGLLCLLSLGTVLFQWQGAKAGNQEKLAMDGSFQTFKNACKEDTDHLYFIETYMAEPVGGARVTVNGNFSLNRCLTLGDWYTDSPLDQERFAALGIDSVEQTLLTEQNAYLVVRDVEEPGFFASWLAWKRPEAELTEEESREIDGRMYYFYQVQE</sequence>
<proteinExistence type="predicted"/>
<feature type="transmembrane region" description="Helical" evidence="1">
    <location>
        <begin position="387"/>
        <end position="407"/>
    </location>
</feature>
<organism evidence="2 3">
    <name type="scientific">Laedolimicola ammoniilytica</name>
    <dbReference type="NCBI Taxonomy" id="2981771"/>
    <lineage>
        <taxon>Bacteria</taxon>
        <taxon>Bacillati</taxon>
        <taxon>Bacillota</taxon>
        <taxon>Clostridia</taxon>
        <taxon>Lachnospirales</taxon>
        <taxon>Lachnospiraceae</taxon>
        <taxon>Laedolimicola</taxon>
    </lineage>
</organism>
<feature type="transmembrane region" description="Helical" evidence="1">
    <location>
        <begin position="135"/>
        <end position="153"/>
    </location>
</feature>
<feature type="transmembrane region" description="Helical" evidence="1">
    <location>
        <begin position="419"/>
        <end position="436"/>
    </location>
</feature>
<feature type="transmembrane region" description="Helical" evidence="1">
    <location>
        <begin position="108"/>
        <end position="128"/>
    </location>
</feature>
<keyword evidence="1" id="KW-1133">Transmembrane helix</keyword>
<evidence type="ECO:0000256" key="1">
    <source>
        <dbReference type="SAM" id="Phobius"/>
    </source>
</evidence>
<feature type="transmembrane region" description="Helical" evidence="1">
    <location>
        <begin position="165"/>
        <end position="193"/>
    </location>
</feature>
<accession>A0ABT2RWB9</accession>
<keyword evidence="3" id="KW-1185">Reference proteome</keyword>
<keyword evidence="1" id="KW-0472">Membrane</keyword>
<protein>
    <recommendedName>
        <fullName evidence="4">Glycosyltransferase RgtA/B/C/D-like domain-containing protein</fullName>
    </recommendedName>
</protein>
<evidence type="ECO:0000313" key="3">
    <source>
        <dbReference type="Proteomes" id="UP001652461"/>
    </source>
</evidence>
<dbReference type="EMBL" id="JAOQKC010000006">
    <property type="protein sequence ID" value="MCU6696477.1"/>
    <property type="molecule type" value="Genomic_DNA"/>
</dbReference>
<reference evidence="2 3" key="1">
    <citation type="journal article" date="2021" name="ISME Commun">
        <title>Automated analysis of genomic sequences facilitates high-throughput and comprehensive description of bacteria.</title>
        <authorList>
            <person name="Hitch T.C.A."/>
        </authorList>
    </citation>
    <scope>NUCLEOTIDE SEQUENCE [LARGE SCALE GENOMIC DNA]</scope>
    <source>
        <strain evidence="2 3">Sanger_04</strain>
    </source>
</reference>
<evidence type="ECO:0008006" key="4">
    <source>
        <dbReference type="Google" id="ProtNLM"/>
    </source>
</evidence>
<dbReference type="Proteomes" id="UP001652461">
    <property type="component" value="Unassembled WGS sequence"/>
</dbReference>
<feature type="transmembrane region" description="Helical" evidence="1">
    <location>
        <begin position="334"/>
        <end position="353"/>
    </location>
</feature>
<feature type="transmembrane region" description="Helical" evidence="1">
    <location>
        <begin position="12"/>
        <end position="37"/>
    </location>
</feature>
<comment type="caution">
    <text evidence="2">The sequence shown here is derived from an EMBL/GenBank/DDBJ whole genome shotgun (WGS) entry which is preliminary data.</text>
</comment>
<evidence type="ECO:0000313" key="2">
    <source>
        <dbReference type="EMBL" id="MCU6696477.1"/>
    </source>
</evidence>
<gene>
    <name evidence="2" type="ORF">OCV63_06135</name>
</gene>
<feature type="transmembrane region" description="Helical" evidence="1">
    <location>
        <begin position="81"/>
        <end position="102"/>
    </location>
</feature>
<keyword evidence="1" id="KW-0812">Transmembrane</keyword>
<feature type="transmembrane region" description="Helical" evidence="1">
    <location>
        <begin position="213"/>
        <end position="229"/>
    </location>
</feature>
<name>A0ABT2RWB9_9FIRM</name>